<dbReference type="Pfam" id="PF13522">
    <property type="entry name" value="GATase_6"/>
    <property type="match status" value="1"/>
</dbReference>
<gene>
    <name evidence="2" type="ORF">S01H4_43600</name>
</gene>
<dbReference type="PANTHER" id="PTHR43284:SF1">
    <property type="entry name" value="ASPARAGINE SYNTHETASE"/>
    <property type="match status" value="1"/>
</dbReference>
<name>X1CVS9_9ZZZZ</name>
<proteinExistence type="predicted"/>
<dbReference type="InterPro" id="IPR029055">
    <property type="entry name" value="Ntn_hydrolases_N"/>
</dbReference>
<dbReference type="SUPFAM" id="SSF56235">
    <property type="entry name" value="N-terminal nucleophile aminohydrolases (Ntn hydrolases)"/>
    <property type="match status" value="1"/>
</dbReference>
<dbReference type="PROSITE" id="PS51278">
    <property type="entry name" value="GATASE_TYPE_2"/>
    <property type="match status" value="1"/>
</dbReference>
<dbReference type="GO" id="GO:0005829">
    <property type="term" value="C:cytosol"/>
    <property type="evidence" value="ECO:0007669"/>
    <property type="project" value="TreeGrafter"/>
</dbReference>
<reference evidence="2" key="1">
    <citation type="journal article" date="2014" name="Front. Microbiol.">
        <title>High frequency of phylogenetically diverse reductive dehalogenase-homologous genes in deep subseafloor sedimentary metagenomes.</title>
        <authorList>
            <person name="Kawai M."/>
            <person name="Futagami T."/>
            <person name="Toyoda A."/>
            <person name="Takaki Y."/>
            <person name="Nishi S."/>
            <person name="Hori S."/>
            <person name="Arai W."/>
            <person name="Tsubouchi T."/>
            <person name="Morono Y."/>
            <person name="Uchiyama I."/>
            <person name="Ito T."/>
            <person name="Fujiyama A."/>
            <person name="Inagaki F."/>
            <person name="Takami H."/>
        </authorList>
    </citation>
    <scope>NUCLEOTIDE SEQUENCE</scope>
    <source>
        <strain evidence="2">Expedition CK06-06</strain>
    </source>
</reference>
<protein>
    <recommendedName>
        <fullName evidence="1">Glutamine amidotransferase type-2 domain-containing protein</fullName>
    </recommendedName>
</protein>
<dbReference type="InterPro" id="IPR017932">
    <property type="entry name" value="GATase_2_dom"/>
</dbReference>
<feature type="domain" description="Glutamine amidotransferase type-2" evidence="1">
    <location>
        <begin position="2"/>
        <end position="101"/>
    </location>
</feature>
<dbReference type="Gene3D" id="3.60.20.10">
    <property type="entry name" value="Glutamine Phosphoribosylpyrophosphate, subunit 1, domain 1"/>
    <property type="match status" value="1"/>
</dbReference>
<dbReference type="InterPro" id="IPR051786">
    <property type="entry name" value="ASN_synthetase/amidase"/>
</dbReference>
<comment type="caution">
    <text evidence="2">The sequence shown here is derived from an EMBL/GenBank/DDBJ whole genome shotgun (WGS) entry which is preliminary data.</text>
</comment>
<accession>X1CVS9</accession>
<feature type="non-terminal residue" evidence="2">
    <location>
        <position position="101"/>
    </location>
</feature>
<dbReference type="EMBL" id="BART01024069">
    <property type="protein sequence ID" value="GAH00205.1"/>
    <property type="molecule type" value="Genomic_DNA"/>
</dbReference>
<organism evidence="2">
    <name type="scientific">marine sediment metagenome</name>
    <dbReference type="NCBI Taxonomy" id="412755"/>
    <lineage>
        <taxon>unclassified sequences</taxon>
        <taxon>metagenomes</taxon>
        <taxon>ecological metagenomes</taxon>
    </lineage>
</organism>
<dbReference type="PANTHER" id="PTHR43284">
    <property type="entry name" value="ASPARAGINE SYNTHETASE (GLUTAMINE-HYDROLYZING)"/>
    <property type="match status" value="1"/>
</dbReference>
<sequence length="101" mass="10654">MCGIVGIWNQPDEATVVKMAQAVAHRGPDGLTCMTQDNSSLGASRLAIVGDPSATPVFCDIETNVAVLLNGEIYNVDALRTQLAANGIIFHTNLESEVIAK</sequence>
<evidence type="ECO:0000259" key="1">
    <source>
        <dbReference type="PROSITE" id="PS51278"/>
    </source>
</evidence>
<evidence type="ECO:0000313" key="2">
    <source>
        <dbReference type="EMBL" id="GAH00205.1"/>
    </source>
</evidence>
<dbReference type="AlphaFoldDB" id="X1CVS9"/>